<dbReference type="Proteomes" id="UP000014760">
    <property type="component" value="Unassembled WGS sequence"/>
</dbReference>
<evidence type="ECO:0000256" key="9">
    <source>
        <dbReference type="SAM" id="MobiDB-lite"/>
    </source>
</evidence>
<keyword evidence="6 10" id="KW-0472">Membrane</keyword>
<keyword evidence="7" id="KW-0675">Receptor</keyword>
<feature type="domain" description="G-protein coupled receptors family 1 profile" evidence="11">
    <location>
        <begin position="13"/>
        <end position="220"/>
    </location>
</feature>
<evidence type="ECO:0000313" key="12">
    <source>
        <dbReference type="EMBL" id="ELT87991.1"/>
    </source>
</evidence>
<reference evidence="13" key="3">
    <citation type="submission" date="2015-06" db="UniProtKB">
        <authorList>
            <consortium name="EnsemblMetazoa"/>
        </authorList>
    </citation>
    <scope>IDENTIFICATION</scope>
</reference>
<proteinExistence type="predicted"/>
<dbReference type="EnsemblMetazoa" id="CapteT196240">
    <property type="protein sequence ID" value="CapteP196240"/>
    <property type="gene ID" value="CapteG196240"/>
</dbReference>
<evidence type="ECO:0000256" key="5">
    <source>
        <dbReference type="ARBA" id="ARBA00023040"/>
    </source>
</evidence>
<feature type="transmembrane region" description="Helical" evidence="10">
    <location>
        <begin position="227"/>
        <end position="249"/>
    </location>
</feature>
<keyword evidence="14" id="KW-1185">Reference proteome</keyword>
<comment type="subcellular location">
    <subcellularLocation>
        <location evidence="1">Cell membrane</location>
        <topology evidence="1">Multi-pass membrane protein</topology>
    </subcellularLocation>
</comment>
<feature type="compositionally biased region" description="Low complexity" evidence="9">
    <location>
        <begin position="329"/>
        <end position="341"/>
    </location>
</feature>
<keyword evidence="4 10" id="KW-1133">Transmembrane helix</keyword>
<feature type="region of interest" description="Disordered" evidence="9">
    <location>
        <begin position="329"/>
        <end position="349"/>
    </location>
</feature>
<dbReference type="PANTHER" id="PTHR24228">
    <property type="entry name" value="B2 BRADYKININ RECEPTOR/ANGIOTENSIN II RECEPTOR"/>
    <property type="match status" value="1"/>
</dbReference>
<evidence type="ECO:0000313" key="14">
    <source>
        <dbReference type="Proteomes" id="UP000014760"/>
    </source>
</evidence>
<evidence type="ECO:0000256" key="1">
    <source>
        <dbReference type="ARBA" id="ARBA00004651"/>
    </source>
</evidence>
<keyword evidence="2" id="KW-1003">Cell membrane</keyword>
<reference evidence="12 14" key="2">
    <citation type="journal article" date="2013" name="Nature">
        <title>Insights into bilaterian evolution from three spiralian genomes.</title>
        <authorList>
            <person name="Simakov O."/>
            <person name="Marletaz F."/>
            <person name="Cho S.J."/>
            <person name="Edsinger-Gonzales E."/>
            <person name="Havlak P."/>
            <person name="Hellsten U."/>
            <person name="Kuo D.H."/>
            <person name="Larsson T."/>
            <person name="Lv J."/>
            <person name="Arendt D."/>
            <person name="Savage R."/>
            <person name="Osoegawa K."/>
            <person name="de Jong P."/>
            <person name="Grimwood J."/>
            <person name="Chapman J.A."/>
            <person name="Shapiro H."/>
            <person name="Aerts A."/>
            <person name="Otillar R.P."/>
            <person name="Terry A.Y."/>
            <person name="Boore J.L."/>
            <person name="Grigoriev I.V."/>
            <person name="Lindberg D.R."/>
            <person name="Seaver E.C."/>
            <person name="Weisblat D.A."/>
            <person name="Putnam N.H."/>
            <person name="Rokhsar D.S."/>
        </authorList>
    </citation>
    <scope>NUCLEOTIDE SEQUENCE</scope>
    <source>
        <strain evidence="12 14">I ESC-2004</strain>
    </source>
</reference>
<keyword evidence="5" id="KW-0297">G-protein coupled receptor</keyword>
<organism evidence="12">
    <name type="scientific">Capitella teleta</name>
    <name type="common">Polychaete worm</name>
    <dbReference type="NCBI Taxonomy" id="283909"/>
    <lineage>
        <taxon>Eukaryota</taxon>
        <taxon>Metazoa</taxon>
        <taxon>Spiralia</taxon>
        <taxon>Lophotrochozoa</taxon>
        <taxon>Annelida</taxon>
        <taxon>Polychaeta</taxon>
        <taxon>Sedentaria</taxon>
        <taxon>Scolecida</taxon>
        <taxon>Capitellidae</taxon>
        <taxon>Capitella</taxon>
    </lineage>
</organism>
<keyword evidence="3 10" id="KW-0812">Transmembrane</keyword>
<dbReference type="GO" id="GO:0004930">
    <property type="term" value="F:G protein-coupled receptor activity"/>
    <property type="evidence" value="ECO:0007669"/>
    <property type="project" value="UniProtKB-KW"/>
</dbReference>
<evidence type="ECO:0000256" key="10">
    <source>
        <dbReference type="SAM" id="Phobius"/>
    </source>
</evidence>
<dbReference type="HOGENOM" id="CLU_732049_0_0_1"/>
<feature type="transmembrane region" description="Helical" evidence="10">
    <location>
        <begin position="85"/>
        <end position="109"/>
    </location>
</feature>
<feature type="transmembrane region" description="Helical" evidence="10">
    <location>
        <begin position="255"/>
        <end position="278"/>
    </location>
</feature>
<reference evidence="14" key="1">
    <citation type="submission" date="2012-12" db="EMBL/GenBank/DDBJ databases">
        <authorList>
            <person name="Hellsten U."/>
            <person name="Grimwood J."/>
            <person name="Chapman J.A."/>
            <person name="Shapiro H."/>
            <person name="Aerts A."/>
            <person name="Otillar R.P."/>
            <person name="Terry A.Y."/>
            <person name="Boore J.L."/>
            <person name="Simakov O."/>
            <person name="Marletaz F."/>
            <person name="Cho S.-J."/>
            <person name="Edsinger-Gonzales E."/>
            <person name="Havlak P."/>
            <person name="Kuo D.-H."/>
            <person name="Larsson T."/>
            <person name="Lv J."/>
            <person name="Arendt D."/>
            <person name="Savage R."/>
            <person name="Osoegawa K."/>
            <person name="de Jong P."/>
            <person name="Lindberg D.R."/>
            <person name="Seaver E.C."/>
            <person name="Weisblat D.A."/>
            <person name="Putnam N.H."/>
            <person name="Grigoriev I.V."/>
            <person name="Rokhsar D.S."/>
        </authorList>
    </citation>
    <scope>NUCLEOTIDE SEQUENCE</scope>
    <source>
        <strain evidence="14">I ESC-2004</strain>
    </source>
</reference>
<protein>
    <recommendedName>
        <fullName evidence="11">G-protein coupled receptors family 1 profile domain-containing protein</fullName>
    </recommendedName>
</protein>
<dbReference type="InterPro" id="IPR017452">
    <property type="entry name" value="GPCR_Rhodpsn_7TM"/>
</dbReference>
<evidence type="ECO:0000256" key="8">
    <source>
        <dbReference type="ARBA" id="ARBA00023224"/>
    </source>
</evidence>
<feature type="transmembrane region" description="Helical" evidence="10">
    <location>
        <begin position="182"/>
        <end position="206"/>
    </location>
</feature>
<dbReference type="EMBL" id="KB312026">
    <property type="protein sequence ID" value="ELT87991.1"/>
    <property type="molecule type" value="Genomic_DNA"/>
</dbReference>
<keyword evidence="8" id="KW-0807">Transducer</keyword>
<sequence>MELNHTEAAALSGSAIMLLLHVSTMNPIVIYISWKNCKKHVYESVCATLLPDLIFSLYLCPGVIVTSLGHHWWRWSPPANQCLALSYVTLYLLGVVLLSRATVAAVRYRNWILINSTKLANGEIPPATRVWWKVAIYGLPWLLSLLPLLPKVLVINPVANTTGVNCMLPSRADFGYDISSTVLLLVVPVVTFLTCYSRIVFTYKRWANSRGRLQRSKQHRNHIQMRFAETFAYSGLMTVSGGLLMLISGSSSDSAAVSIMMSAGLFCLLSTASVYLLLSKALQIALWSHIGTKQSKSNARPRSALSQPDFDLIRDPAYATLIANSLAFPRTQGQPTPGQQRSHSAPVTRHNTLICQPVEEFRIAVEMHELSKTETNAQR</sequence>
<name>R7T4Y3_CAPTE</name>
<dbReference type="PANTHER" id="PTHR24228:SF59">
    <property type="entry name" value="NEUROPEPTIDE RECEPTOR 15"/>
    <property type="match status" value="1"/>
</dbReference>
<accession>R7T4Y3</accession>
<feature type="transmembrane region" description="Helical" evidence="10">
    <location>
        <begin position="130"/>
        <end position="149"/>
    </location>
</feature>
<evidence type="ECO:0000256" key="3">
    <source>
        <dbReference type="ARBA" id="ARBA00022692"/>
    </source>
</evidence>
<evidence type="ECO:0000256" key="6">
    <source>
        <dbReference type="ARBA" id="ARBA00023136"/>
    </source>
</evidence>
<dbReference type="EMBL" id="AMQN01015569">
    <property type="status" value="NOT_ANNOTATED_CDS"/>
    <property type="molecule type" value="Genomic_DNA"/>
</dbReference>
<feature type="transmembrane region" description="Helical" evidence="10">
    <location>
        <begin position="53"/>
        <end position="73"/>
    </location>
</feature>
<dbReference type="PROSITE" id="PS50262">
    <property type="entry name" value="G_PROTEIN_RECEP_F1_2"/>
    <property type="match status" value="1"/>
</dbReference>
<evidence type="ECO:0000313" key="13">
    <source>
        <dbReference type="EnsemblMetazoa" id="CapteP196240"/>
    </source>
</evidence>
<evidence type="ECO:0000256" key="7">
    <source>
        <dbReference type="ARBA" id="ARBA00023170"/>
    </source>
</evidence>
<dbReference type="SUPFAM" id="SSF81321">
    <property type="entry name" value="Family A G protein-coupled receptor-like"/>
    <property type="match status" value="1"/>
</dbReference>
<feature type="transmembrane region" description="Helical" evidence="10">
    <location>
        <begin position="12"/>
        <end position="32"/>
    </location>
</feature>
<evidence type="ECO:0000259" key="11">
    <source>
        <dbReference type="PROSITE" id="PS50262"/>
    </source>
</evidence>
<dbReference type="GO" id="GO:0005886">
    <property type="term" value="C:plasma membrane"/>
    <property type="evidence" value="ECO:0007669"/>
    <property type="project" value="UniProtKB-SubCell"/>
</dbReference>
<gene>
    <name evidence="12" type="ORF">CAPTEDRAFT_196240</name>
</gene>
<dbReference type="Gene3D" id="1.20.1070.10">
    <property type="entry name" value="Rhodopsin 7-helix transmembrane proteins"/>
    <property type="match status" value="1"/>
</dbReference>
<evidence type="ECO:0000256" key="4">
    <source>
        <dbReference type="ARBA" id="ARBA00022989"/>
    </source>
</evidence>
<dbReference type="AlphaFoldDB" id="R7T4Y3"/>
<evidence type="ECO:0000256" key="2">
    <source>
        <dbReference type="ARBA" id="ARBA00022475"/>
    </source>
</evidence>